<dbReference type="SUPFAM" id="SSF109604">
    <property type="entry name" value="HD-domain/PDEase-like"/>
    <property type="match status" value="1"/>
</dbReference>
<dbReference type="AlphaFoldDB" id="A0AA41YPC4"/>
<evidence type="ECO:0000313" key="2">
    <source>
        <dbReference type="Proteomes" id="UP001165679"/>
    </source>
</evidence>
<gene>
    <name evidence="1" type="ORF">OL599_16840</name>
</gene>
<keyword evidence="2" id="KW-1185">Reference proteome</keyword>
<sequence length="202" mass="22758">MTDRAWVLLKSGQRLDLLEPDPYAWTDEDLATGLARTYRWGGHSKWELPLSVAQHSLTVLRIRELHAGRVLTAAERLRELAHDMDEGLLGFDAITPLKPHLGEGYHCVVGQLRHAIEIRYDLQPWDQDSYAAHKWADRLAAASEAYHVVGWSAADIRFSLGITIEPMATDPVPLPPGMQAWEPWPPRLAAGMFLGLLQDLQR</sequence>
<protein>
    <recommendedName>
        <fullName evidence="3">Phosphohydrolase</fullName>
    </recommendedName>
</protein>
<evidence type="ECO:0000313" key="1">
    <source>
        <dbReference type="EMBL" id="MCW3476246.1"/>
    </source>
</evidence>
<proteinExistence type="predicted"/>
<dbReference type="EMBL" id="JAPDNT010000017">
    <property type="protein sequence ID" value="MCW3476246.1"/>
    <property type="molecule type" value="Genomic_DNA"/>
</dbReference>
<dbReference type="RefSeq" id="WP_264715013.1">
    <property type="nucleotide sequence ID" value="NZ_JAPDNT010000017.1"/>
</dbReference>
<reference evidence="1" key="1">
    <citation type="submission" date="2022-09" db="EMBL/GenBank/DDBJ databases">
        <title>Rhodovastum sp. nov. RN2-1 isolated from soil in Seongnam, South Korea.</title>
        <authorList>
            <person name="Le N.T."/>
        </authorList>
    </citation>
    <scope>NUCLEOTIDE SEQUENCE</scope>
    <source>
        <strain evidence="1">RN2-1</strain>
    </source>
</reference>
<evidence type="ECO:0008006" key="3">
    <source>
        <dbReference type="Google" id="ProtNLM"/>
    </source>
</evidence>
<name>A0AA41YPC4_9PROT</name>
<accession>A0AA41YPC4</accession>
<organism evidence="1 2">
    <name type="scientific">Limobrevibacterium gyesilva</name>
    <dbReference type="NCBI Taxonomy" id="2991712"/>
    <lineage>
        <taxon>Bacteria</taxon>
        <taxon>Pseudomonadati</taxon>
        <taxon>Pseudomonadota</taxon>
        <taxon>Alphaproteobacteria</taxon>
        <taxon>Acetobacterales</taxon>
        <taxon>Acetobacteraceae</taxon>
        <taxon>Limobrevibacterium</taxon>
    </lineage>
</organism>
<dbReference type="Proteomes" id="UP001165679">
    <property type="component" value="Unassembled WGS sequence"/>
</dbReference>
<reference evidence="1" key="2">
    <citation type="submission" date="2022-10" db="EMBL/GenBank/DDBJ databases">
        <authorList>
            <person name="Trinh H.N."/>
        </authorList>
    </citation>
    <scope>NUCLEOTIDE SEQUENCE</scope>
    <source>
        <strain evidence="1">RN2-1</strain>
    </source>
</reference>
<dbReference type="Gene3D" id="1.10.3210.10">
    <property type="entry name" value="Hypothetical protein af1432"/>
    <property type="match status" value="1"/>
</dbReference>
<comment type="caution">
    <text evidence="1">The sequence shown here is derived from an EMBL/GenBank/DDBJ whole genome shotgun (WGS) entry which is preliminary data.</text>
</comment>